<dbReference type="EMBL" id="MSFM01000001">
    <property type="protein sequence ID" value="PKY07770.1"/>
    <property type="molecule type" value="Genomic_DNA"/>
</dbReference>
<dbReference type="RefSeq" id="XP_024696364.1">
    <property type="nucleotide sequence ID" value="XM_024840626.1"/>
</dbReference>
<comment type="caution">
    <text evidence="2">The sequence shown here is derived from an EMBL/GenBank/DDBJ whole genome shotgun (WGS) entry which is preliminary data.</text>
</comment>
<keyword evidence="3" id="KW-1185">Reference proteome</keyword>
<dbReference type="GeneID" id="36548150"/>
<name>A0A2I1DD38_ASPC2</name>
<gene>
    <name evidence="2" type="ORF">P168DRAFT_323002</name>
</gene>
<proteinExistence type="inferred from homology"/>
<dbReference type="AlphaFoldDB" id="A0A2I1DD38"/>
<dbReference type="Pfam" id="PF06355">
    <property type="entry name" value="Aegerolysin"/>
    <property type="match status" value="1"/>
</dbReference>
<dbReference type="InterPro" id="IPR009413">
    <property type="entry name" value="Aegerolysin-typ"/>
</dbReference>
<sequence>MTSADTQQSLDIQIQDDLKYDIRIENSYVESGEFHTDGDPDDILTTDDVDDMSIRHNGGKRHVCSSGDVGSTAGPRGRIDLVDDVTDNRICTLAWSAFMEPGRPNQFMMRNHDPNYDVDIGDYNEFGTMGVVPVSVREL</sequence>
<dbReference type="GO" id="GO:0019836">
    <property type="term" value="P:symbiont-mediated hemolysis of host erythrocyte"/>
    <property type="evidence" value="ECO:0007669"/>
    <property type="project" value="InterPro"/>
</dbReference>
<dbReference type="Proteomes" id="UP000234254">
    <property type="component" value="Unassembled WGS sequence"/>
</dbReference>
<organism evidence="2 3">
    <name type="scientific">Aspergillus campestris (strain IBT 28561)</name>
    <dbReference type="NCBI Taxonomy" id="1392248"/>
    <lineage>
        <taxon>Eukaryota</taxon>
        <taxon>Fungi</taxon>
        <taxon>Dikarya</taxon>
        <taxon>Ascomycota</taxon>
        <taxon>Pezizomycotina</taxon>
        <taxon>Eurotiomycetes</taxon>
        <taxon>Eurotiomycetidae</taxon>
        <taxon>Eurotiales</taxon>
        <taxon>Aspergillaceae</taxon>
        <taxon>Aspergillus</taxon>
        <taxon>Aspergillus subgen. Circumdati</taxon>
    </lineage>
</organism>
<dbReference type="OrthoDB" id="2727348at2759"/>
<comment type="similarity">
    <text evidence="1">Belongs to the aegerolysin family.</text>
</comment>
<evidence type="ECO:0000313" key="2">
    <source>
        <dbReference type="EMBL" id="PKY07770.1"/>
    </source>
</evidence>
<evidence type="ECO:0000256" key="1">
    <source>
        <dbReference type="ARBA" id="ARBA00010795"/>
    </source>
</evidence>
<protein>
    <submittedName>
        <fullName evidence="2">Asp hemolysin-like protein</fullName>
    </submittedName>
</protein>
<dbReference type="VEuPathDB" id="FungiDB:P168DRAFT_323002"/>
<reference evidence="2" key="1">
    <citation type="submission" date="2016-12" db="EMBL/GenBank/DDBJ databases">
        <title>The genomes of Aspergillus section Nigri reveals drivers in fungal speciation.</title>
        <authorList>
            <consortium name="DOE Joint Genome Institute"/>
            <person name="Vesth T.C."/>
            <person name="Nybo J."/>
            <person name="Theobald S."/>
            <person name="Brandl J."/>
            <person name="Frisvad J.C."/>
            <person name="Nielsen K.F."/>
            <person name="Lyhne E.K."/>
            <person name="Kogle M.E."/>
            <person name="Kuo A."/>
            <person name="Riley R."/>
            <person name="Clum A."/>
            <person name="Nolan M."/>
            <person name="Lipzen A."/>
            <person name="Salamov A."/>
            <person name="Henrissat B."/>
            <person name="Wiebenga A."/>
            <person name="De vries R.P."/>
            <person name="Grigoriev I.V."/>
            <person name="Mortensen U.H."/>
            <person name="Andersen M.R."/>
            <person name="Baker S.E."/>
        </authorList>
    </citation>
    <scope>NUCLEOTIDE SEQUENCE</scope>
    <source>
        <strain evidence="2">IBT 28561</strain>
    </source>
</reference>
<dbReference type="Gene3D" id="2.60.270.50">
    <property type="match status" value="1"/>
</dbReference>
<accession>A0A2I1DD38</accession>
<evidence type="ECO:0000313" key="3">
    <source>
        <dbReference type="Proteomes" id="UP000234254"/>
    </source>
</evidence>